<dbReference type="InterPro" id="IPR000573">
    <property type="entry name" value="AconitaseA/IPMdHydase_ssu_swvl"/>
</dbReference>
<evidence type="ECO:0000259" key="19">
    <source>
        <dbReference type="Pfam" id="PF00694"/>
    </source>
</evidence>
<dbReference type="InterPro" id="IPR015931">
    <property type="entry name" value="Acnase/IPM_dHydase_lsu_aba_1/3"/>
</dbReference>
<dbReference type="CDD" id="cd01674">
    <property type="entry name" value="Homoaconitase_Swivel"/>
    <property type="match status" value="1"/>
</dbReference>
<dbReference type="Pfam" id="PF03666">
    <property type="entry name" value="NPR3"/>
    <property type="match status" value="1"/>
</dbReference>
<evidence type="ECO:0000256" key="2">
    <source>
        <dbReference type="ARBA" id="ARBA00004173"/>
    </source>
</evidence>
<dbReference type="GO" id="GO:0046872">
    <property type="term" value="F:metal ion binding"/>
    <property type="evidence" value="ECO:0007669"/>
    <property type="project" value="UniProtKB-UniRule"/>
</dbReference>
<name>A0A9N9BFA1_FUNMO</name>
<dbReference type="SUPFAM" id="SSF53732">
    <property type="entry name" value="Aconitase iron-sulfur domain"/>
    <property type="match status" value="1"/>
</dbReference>
<dbReference type="PANTHER" id="PTHR43822:SF2">
    <property type="entry name" value="HOMOACONITASE, MITOCHONDRIAL"/>
    <property type="match status" value="1"/>
</dbReference>
<reference evidence="21" key="1">
    <citation type="submission" date="2021-06" db="EMBL/GenBank/DDBJ databases">
        <authorList>
            <person name="Kallberg Y."/>
            <person name="Tangrot J."/>
            <person name="Rosling A."/>
        </authorList>
    </citation>
    <scope>NUCLEOTIDE SEQUENCE</scope>
    <source>
        <strain evidence="21">87-6 pot B 2015</strain>
    </source>
</reference>
<dbReference type="InterPro" id="IPR036008">
    <property type="entry name" value="Aconitase_4Fe-4S_dom"/>
</dbReference>
<comment type="catalytic activity">
    <reaction evidence="15 17">
        <text>(2R,3S)-homoisocitrate = cis-homoaconitate + H2O</text>
        <dbReference type="Rhea" id="RHEA:15485"/>
        <dbReference type="ChEBI" id="CHEBI:15377"/>
        <dbReference type="ChEBI" id="CHEBI:15404"/>
        <dbReference type="ChEBI" id="CHEBI:58174"/>
        <dbReference type="EC" id="4.2.1.36"/>
    </reaction>
</comment>
<evidence type="ECO:0000256" key="12">
    <source>
        <dbReference type="ARBA" id="ARBA00023128"/>
    </source>
</evidence>
<dbReference type="PANTHER" id="PTHR43822">
    <property type="entry name" value="HOMOACONITASE, MITOCHONDRIAL-RELATED"/>
    <property type="match status" value="1"/>
</dbReference>
<comment type="cofactor">
    <cofactor evidence="17">
        <name>[4Fe-4S] cluster</name>
        <dbReference type="ChEBI" id="CHEBI:49883"/>
    </cofactor>
    <text evidence="17">Binds 1 [4Fe-4S] cluster per subunit.</text>
</comment>
<keyword evidence="7 17" id="KW-0028">Amino-acid biosynthesis</keyword>
<evidence type="ECO:0000256" key="1">
    <source>
        <dbReference type="ARBA" id="ARBA00003422"/>
    </source>
</evidence>
<keyword evidence="10 17" id="KW-0408">Iron</keyword>
<dbReference type="PRINTS" id="PR00415">
    <property type="entry name" value="ACONITASE"/>
</dbReference>
<evidence type="ECO:0000256" key="6">
    <source>
        <dbReference type="ARBA" id="ARBA00021560"/>
    </source>
</evidence>
<evidence type="ECO:0000256" key="8">
    <source>
        <dbReference type="ARBA" id="ARBA00022723"/>
    </source>
</evidence>
<dbReference type="InterPro" id="IPR039386">
    <property type="entry name" value="Homoaconitase_swivel"/>
</dbReference>
<dbReference type="PROSITE" id="PS01244">
    <property type="entry name" value="ACONITASE_2"/>
    <property type="match status" value="1"/>
</dbReference>
<dbReference type="GO" id="GO:0032007">
    <property type="term" value="P:negative regulation of TOR signaling"/>
    <property type="evidence" value="ECO:0007669"/>
    <property type="project" value="InterPro"/>
</dbReference>
<sequence length="1337" mass="149518">TINQNLIEKIVQKYALNLSPGYKVKSGDFVTIQPEHVMTHDNTAAVITKQAVFTLDHDVQNKSEKNLAKYRSIENFANLHNVDFYPAGRGIGHQILIEEGYAFPNTLTVASDSHSNMYGGIGCLGTPIVRTDAAALWATGRTWWQIPPVVKVELKGDLPDEVTGKDIIITLCGMFNNDEVLNCAIEFTGEGIRGLCLSERLAIANMTTEWGALAGVFPVDEITIQWLRNRVERLEITRFENKNLVPTPPGQPFKNPRINHERIDEIENNPLHASPGAYYSKYLSLDLSTLSPHISGPNSVKVSTPLVELEKQDIEIQKAYLVSCVNSRVEDLRAAARVIKGKKIADGVEFYVAAASSEVQKDAETNGDWQALIDAGAKILPAGCGPCIGLGVGLLKDGEVGISATNRNFKGRMGSPNALAYLASPAIVAASAVAGKIASPAFLSTSFSSRQKQQIPIITYEVDQSKQSSVASSFITSTIPGFPETFKGELIFCHADNLNTDGIYPGKYTYVDDLTPEQMAKVVMENYDPKFANLVSKGDILVCGFNFGTGSSREQAATAIKASGVTIVIAGSFSETFKRNSINNALLCLEAPDLVRLLKEKYNSKELTTRTKLDAEIKVAEGIMIIKGLNESQTVFNVGVLGKSVQELWVANGLENWYLQNRTRNHAVAELDRESMMVDETSPNRKSKNKSTIMINSLLAILLVINTSRGHQFVFNYPKVPQRRDEIDQVRKENEVGNDLLENDVITWPYGATEDVDKWSLRSRIEEEEEYNINSNKQVNNSTGNDDIERNEIFNKLFGFETWLLANILCPKNNGLTKFQLSIDDLTFVGQPVFLKTEVDTKERETYCRERKKNDDFDNGNGIDLNEEGLQEQLSRLGCSDASNEEMPTQISSNVASDNSNSSSNHSIQRHLHFFFHLVFVLEPPELDLCRQVDDIYKNVITKLTEALRYEQLRCDFVRKEAELIISLRENPGVSTPEKLMEIILEKSSLARSICKVYDAISTDNIAHILINDYIDLSLQIPPLSPTINPSDNTDNDMIRYEYAHYPVIAPYHTLLLLEDPEEILKNMPLDANPTLVQLVQILTPTQRLADLCTVLDCSLAQIFRIAAHLIYWQKAKIIDVISVRNVYVVSPTADMNSLPIYIEYFKQHFPALDLVTILASLSTPKPYFINAITSKENRTMYLEAITYLLRKDLVVQLHAYILIMIPQYIKNGFTRAEYEEKLRNSGNSEGYDHTAVDISVPSSSADGRGICNSASSMDATALISPFEKASDSEREWLYNFVTNHPKETVTLFERLIKYFNGKHHVEEILFRETIKPRDLGKVLGLFSKDELITVWC</sequence>
<comment type="similarity">
    <text evidence="4 17">Belongs to the aconitase/IPM isomerase family.</text>
</comment>
<dbReference type="NCBIfam" id="TIGR00139">
    <property type="entry name" value="h_aconitase"/>
    <property type="match status" value="1"/>
</dbReference>
<keyword evidence="14 17" id="KW-0456">Lyase</keyword>
<gene>
    <name evidence="21" type="ORF">FMOSSE_LOCUS7093</name>
</gene>
<comment type="subcellular location">
    <subcellularLocation>
        <location evidence="2 17">Mitochondrion</location>
    </subcellularLocation>
</comment>
<evidence type="ECO:0000256" key="11">
    <source>
        <dbReference type="ARBA" id="ARBA00023014"/>
    </source>
</evidence>
<keyword evidence="22" id="KW-1185">Reference proteome</keyword>
<keyword evidence="12 17" id="KW-0496">Mitochondrion</keyword>
<evidence type="ECO:0000256" key="4">
    <source>
        <dbReference type="ARBA" id="ARBA00007185"/>
    </source>
</evidence>
<comment type="function">
    <text evidence="1 17">Catalyzes the reversible hydration of cis-homoaconitate to (2R,3S)-homoisocitrate, a step in the alpha-aminoadipate pathway for lysine biosynthesis.</text>
</comment>
<dbReference type="EMBL" id="CAJVPP010001599">
    <property type="protein sequence ID" value="CAG8563757.1"/>
    <property type="molecule type" value="Genomic_DNA"/>
</dbReference>
<dbReference type="GO" id="GO:0019878">
    <property type="term" value="P:lysine biosynthetic process via aminoadipic acid"/>
    <property type="evidence" value="ECO:0007669"/>
    <property type="project" value="UniProtKB-UniRule"/>
</dbReference>
<evidence type="ECO:0000256" key="16">
    <source>
        <dbReference type="ARBA" id="ARBA00032706"/>
    </source>
</evidence>
<dbReference type="EC" id="4.2.1.36" evidence="5 17"/>
<organism evidence="21 22">
    <name type="scientific">Funneliformis mosseae</name>
    <name type="common">Endomycorrhizal fungus</name>
    <name type="synonym">Glomus mosseae</name>
    <dbReference type="NCBI Taxonomy" id="27381"/>
    <lineage>
        <taxon>Eukaryota</taxon>
        <taxon>Fungi</taxon>
        <taxon>Fungi incertae sedis</taxon>
        <taxon>Mucoromycota</taxon>
        <taxon>Glomeromycotina</taxon>
        <taxon>Glomeromycetes</taxon>
        <taxon>Glomerales</taxon>
        <taxon>Glomeraceae</taxon>
        <taxon>Funneliformis</taxon>
    </lineage>
</organism>
<feature type="domain" description="GATOR1 complex protein NPRL3 C-terminal HTH" evidence="20">
    <location>
        <begin position="1272"/>
        <end position="1329"/>
    </location>
</feature>
<dbReference type="InterPro" id="IPR056603">
    <property type="entry name" value="HTH_NPRL3"/>
</dbReference>
<dbReference type="GO" id="GO:0004409">
    <property type="term" value="F:homoaconitate hydratase activity"/>
    <property type="evidence" value="ECO:0007669"/>
    <property type="project" value="UniProtKB-UniRule"/>
</dbReference>
<evidence type="ECO:0000256" key="15">
    <source>
        <dbReference type="ARBA" id="ARBA00029338"/>
    </source>
</evidence>
<dbReference type="Pfam" id="PF00694">
    <property type="entry name" value="Aconitase_C"/>
    <property type="match status" value="1"/>
</dbReference>
<proteinExistence type="inferred from homology"/>
<evidence type="ECO:0000259" key="18">
    <source>
        <dbReference type="Pfam" id="PF00330"/>
    </source>
</evidence>
<feature type="domain" description="Aconitase A/isopropylmalate dehydratase small subunit swivel" evidence="19">
    <location>
        <begin position="477"/>
        <end position="592"/>
    </location>
</feature>
<dbReference type="Gene3D" id="3.30.499.10">
    <property type="entry name" value="Aconitase, domain 3"/>
    <property type="match status" value="2"/>
</dbReference>
<evidence type="ECO:0000256" key="17">
    <source>
        <dbReference type="RuleBase" id="RU362038"/>
    </source>
</evidence>
<dbReference type="Pfam" id="PF00330">
    <property type="entry name" value="Aconitase"/>
    <property type="match status" value="1"/>
</dbReference>
<dbReference type="SUPFAM" id="SSF52016">
    <property type="entry name" value="LeuD/IlvD-like"/>
    <property type="match status" value="1"/>
</dbReference>
<dbReference type="InterPro" id="IPR018136">
    <property type="entry name" value="Aconitase_4Fe-4S_BS"/>
</dbReference>
<feature type="domain" description="Aconitase/3-isopropylmalate dehydratase large subunit alpha/beta/alpha" evidence="18">
    <location>
        <begin position="43"/>
        <end position="435"/>
    </location>
</feature>
<dbReference type="InterPro" id="IPR015928">
    <property type="entry name" value="Aconitase/3IPM_dehydase_swvl"/>
</dbReference>
<dbReference type="InterPro" id="IPR004418">
    <property type="entry name" value="Homoaconitase_mito"/>
</dbReference>
<keyword evidence="13 17" id="KW-0457">Lysine biosynthesis</keyword>
<comment type="pathway">
    <text evidence="3 17">Amino-acid biosynthesis; L-lysine biosynthesis via AAA pathway; L-alpha-aminoadipate from 2-oxoglutarate: step 3/5.</text>
</comment>
<evidence type="ECO:0000256" key="10">
    <source>
        <dbReference type="ARBA" id="ARBA00023004"/>
    </source>
</evidence>
<dbReference type="InterPro" id="IPR005365">
    <property type="entry name" value="Npr3"/>
</dbReference>
<dbReference type="InterPro" id="IPR001030">
    <property type="entry name" value="Acoase/IPM_deHydtase_lsu_aba"/>
</dbReference>
<keyword evidence="9 17" id="KW-0809">Transit peptide</keyword>
<evidence type="ECO:0000256" key="14">
    <source>
        <dbReference type="ARBA" id="ARBA00023239"/>
    </source>
</evidence>
<dbReference type="GO" id="GO:0005739">
    <property type="term" value="C:mitochondrion"/>
    <property type="evidence" value="ECO:0007669"/>
    <property type="project" value="UniProtKB-SubCell"/>
</dbReference>
<dbReference type="Gene3D" id="3.20.19.10">
    <property type="entry name" value="Aconitase, domain 4"/>
    <property type="match status" value="1"/>
</dbReference>
<comment type="caution">
    <text evidence="21">The sequence shown here is derived from an EMBL/GenBank/DDBJ whole genome shotgun (WGS) entry which is preliminary data.</text>
</comment>
<evidence type="ECO:0000256" key="7">
    <source>
        <dbReference type="ARBA" id="ARBA00022605"/>
    </source>
</evidence>
<evidence type="ECO:0000313" key="21">
    <source>
        <dbReference type="EMBL" id="CAG8563757.1"/>
    </source>
</evidence>
<dbReference type="Pfam" id="PF24064">
    <property type="entry name" value="HTH_NPRL3"/>
    <property type="match status" value="1"/>
</dbReference>
<keyword evidence="8 17" id="KW-0479">Metal-binding</keyword>
<evidence type="ECO:0000256" key="5">
    <source>
        <dbReference type="ARBA" id="ARBA00012022"/>
    </source>
</evidence>
<protein>
    <recommendedName>
        <fullName evidence="6 17">Homoaconitase, mitochondrial</fullName>
        <ecNumber evidence="5 17">4.2.1.36</ecNumber>
    </recommendedName>
    <alternativeName>
        <fullName evidence="16 17">Homoaconitate hydratase</fullName>
    </alternativeName>
</protein>
<accession>A0A9N9BFA1</accession>
<evidence type="ECO:0000313" key="22">
    <source>
        <dbReference type="Proteomes" id="UP000789375"/>
    </source>
</evidence>
<evidence type="ECO:0000256" key="13">
    <source>
        <dbReference type="ARBA" id="ARBA00023154"/>
    </source>
</evidence>
<dbReference type="FunFam" id="3.30.499.10:FF:000013">
    <property type="entry name" value="Homoaconitase, mitochondrial"/>
    <property type="match status" value="1"/>
</dbReference>
<feature type="non-terminal residue" evidence="21">
    <location>
        <position position="1"/>
    </location>
</feature>
<dbReference type="GO" id="GO:0051539">
    <property type="term" value="F:4 iron, 4 sulfur cluster binding"/>
    <property type="evidence" value="ECO:0007669"/>
    <property type="project" value="UniProtKB-UniRule"/>
</dbReference>
<evidence type="ECO:0000256" key="9">
    <source>
        <dbReference type="ARBA" id="ARBA00022946"/>
    </source>
</evidence>
<evidence type="ECO:0000259" key="20">
    <source>
        <dbReference type="Pfam" id="PF24064"/>
    </source>
</evidence>
<evidence type="ECO:0000256" key="3">
    <source>
        <dbReference type="ARBA" id="ARBA00005106"/>
    </source>
</evidence>
<dbReference type="InterPro" id="IPR050067">
    <property type="entry name" value="IPM_dehydratase_rel_enz"/>
</dbReference>
<keyword evidence="11 17" id="KW-0411">Iron-sulfur</keyword>
<dbReference type="Proteomes" id="UP000789375">
    <property type="component" value="Unassembled WGS sequence"/>
</dbReference>